<reference evidence="7 8" key="1">
    <citation type="submission" date="2019-06" db="EMBL/GenBank/DDBJ databases">
        <title>Whole genome shotgun sequence of Brevibacillus agri NBRC 15538.</title>
        <authorList>
            <person name="Hosoyama A."/>
            <person name="Uohara A."/>
            <person name="Ohji S."/>
            <person name="Ichikawa N."/>
        </authorList>
    </citation>
    <scope>NUCLEOTIDE SEQUENCE [LARGE SCALE GENOMIC DNA]</scope>
    <source>
        <strain evidence="7 8">NBRC 15538</strain>
    </source>
</reference>
<dbReference type="InterPro" id="IPR012340">
    <property type="entry name" value="NA-bd_OB-fold"/>
</dbReference>
<comment type="caution">
    <text evidence="7">The sequence shown here is derived from an EMBL/GenBank/DDBJ whole genome shotgun (WGS) entry which is preliminary data.</text>
</comment>
<evidence type="ECO:0000313" key="7">
    <source>
        <dbReference type="EMBL" id="GED24912.1"/>
    </source>
</evidence>
<dbReference type="Pfam" id="PF10150">
    <property type="entry name" value="RNase_E_G"/>
    <property type="match status" value="1"/>
</dbReference>
<dbReference type="Gene3D" id="2.40.50.140">
    <property type="entry name" value="Nucleic acid-binding proteins"/>
    <property type="match status" value="1"/>
</dbReference>
<evidence type="ECO:0000256" key="4">
    <source>
        <dbReference type="ARBA" id="ARBA00022842"/>
    </source>
</evidence>
<keyword evidence="4" id="KW-0460">Magnesium</keyword>
<evidence type="ECO:0000256" key="3">
    <source>
        <dbReference type="ARBA" id="ARBA00022801"/>
    </source>
</evidence>
<accession>A0ABQ0SLY5</accession>
<dbReference type="InterPro" id="IPR019307">
    <property type="entry name" value="RNA-bd_AU-1/RNase_E/G"/>
</dbReference>
<evidence type="ECO:0000256" key="1">
    <source>
        <dbReference type="ARBA" id="ARBA00001946"/>
    </source>
</evidence>
<evidence type="ECO:0000313" key="8">
    <source>
        <dbReference type="Proteomes" id="UP000317180"/>
    </source>
</evidence>
<organism evidence="7 8">
    <name type="scientific">Brevibacillus agri</name>
    <dbReference type="NCBI Taxonomy" id="51101"/>
    <lineage>
        <taxon>Bacteria</taxon>
        <taxon>Bacillati</taxon>
        <taxon>Bacillota</taxon>
        <taxon>Bacilli</taxon>
        <taxon>Bacillales</taxon>
        <taxon>Paenibacillaceae</taxon>
        <taxon>Brevibacillus</taxon>
    </lineage>
</organism>
<evidence type="ECO:0000256" key="5">
    <source>
        <dbReference type="ARBA" id="ARBA00022884"/>
    </source>
</evidence>
<dbReference type="SUPFAM" id="SSF50249">
    <property type="entry name" value="Nucleic acid-binding proteins"/>
    <property type="match status" value="1"/>
</dbReference>
<dbReference type="PANTHER" id="PTHR30001">
    <property type="entry name" value="RIBONUCLEASE"/>
    <property type="match status" value="1"/>
</dbReference>
<keyword evidence="5" id="KW-0694">RNA-binding</keyword>
<keyword evidence="8" id="KW-1185">Reference proteome</keyword>
<dbReference type="PANTHER" id="PTHR30001:SF0">
    <property type="entry name" value="RIBONUCLEASE G"/>
    <property type="match status" value="1"/>
</dbReference>
<comment type="cofactor">
    <cofactor evidence="1">
        <name>Mg(2+)</name>
        <dbReference type="ChEBI" id="CHEBI:18420"/>
    </cofactor>
</comment>
<sequence>MSAVRQLAISGRGGVRIAFLTDGQLSEWRTQETGEHVGAGDVYYGRIADVKPGIQSAFVDIGCGQNAYLYVDDTLPAASGEKGKPSISERVQAGQYVICQVIKEGSELKAPKISLKISLQGRYLVYLPVEEGLSLSRKISAPEERQRLEQMIVPLLGSKEGVIVRTEAAEVDSEQLTSELAYLRKRWEGVCQQAAARKSPGRIGSDLDAVEAALREALAEGLDEVVVEDAATYQQVKAALAAFAADAQSLLRKHTGKAPLFDELGVQAKLERALQREVPLGNGGFLVFDRTEAMTVIDVNTGSFTGGGGQQREQAVTATNLEAAKEIARQLRLRDIGGIVIIDFIDMKEPANKERVLATLKKELARDAVPATVLGMTALGLVELTRKRVRASLVERLTEPCAACEGRGRVLRADECLRRLQDELAGLARSQQAEAAVVELSTRLFPLVDAGDGGTAAATNWPLRIYKREQPRLAPDGYRITYAGNAVEAERLSENNRKMT</sequence>
<dbReference type="NCBIfam" id="TIGR00757">
    <property type="entry name" value="RNaseEG"/>
    <property type="match status" value="1"/>
</dbReference>
<feature type="domain" description="S1 motif" evidence="6">
    <location>
        <begin position="40"/>
        <end position="120"/>
    </location>
</feature>
<proteinExistence type="predicted"/>
<dbReference type="InterPro" id="IPR004659">
    <property type="entry name" value="RNase_E/G"/>
</dbReference>
<name>A0ABQ0SLY5_9BACL</name>
<dbReference type="Proteomes" id="UP000317180">
    <property type="component" value="Unassembled WGS sequence"/>
</dbReference>
<evidence type="ECO:0000259" key="6">
    <source>
        <dbReference type="PROSITE" id="PS50126"/>
    </source>
</evidence>
<dbReference type="EMBL" id="BJOD01000009">
    <property type="protein sequence ID" value="GED24912.1"/>
    <property type="molecule type" value="Genomic_DNA"/>
</dbReference>
<keyword evidence="2" id="KW-0479">Metal-binding</keyword>
<dbReference type="PROSITE" id="PS50126">
    <property type="entry name" value="S1"/>
    <property type="match status" value="1"/>
</dbReference>
<keyword evidence="3" id="KW-0378">Hydrolase</keyword>
<gene>
    <name evidence="7" type="ORF">BAG01nite_10140</name>
</gene>
<dbReference type="InterPro" id="IPR003029">
    <property type="entry name" value="S1_domain"/>
</dbReference>
<dbReference type="SMART" id="SM00316">
    <property type="entry name" value="S1"/>
    <property type="match status" value="1"/>
</dbReference>
<protein>
    <submittedName>
        <fullName evidence="7">Ribonuclease G</fullName>
    </submittedName>
</protein>
<evidence type="ECO:0000256" key="2">
    <source>
        <dbReference type="ARBA" id="ARBA00022723"/>
    </source>
</evidence>
<dbReference type="CDD" id="cd04453">
    <property type="entry name" value="S1_RNase_E"/>
    <property type="match status" value="1"/>
</dbReference>